<dbReference type="InterPro" id="IPR036397">
    <property type="entry name" value="RNaseH_sf"/>
</dbReference>
<evidence type="ECO:0000313" key="3">
    <source>
        <dbReference type="Proteomes" id="UP000177042"/>
    </source>
</evidence>
<reference evidence="2 3" key="1">
    <citation type="journal article" date="2016" name="Nat. Commun.">
        <title>Thousands of microbial genomes shed light on interconnected biogeochemical processes in an aquifer system.</title>
        <authorList>
            <person name="Anantharaman K."/>
            <person name="Brown C.T."/>
            <person name="Hug L.A."/>
            <person name="Sharon I."/>
            <person name="Castelle C.J."/>
            <person name="Probst A.J."/>
            <person name="Thomas B.C."/>
            <person name="Singh A."/>
            <person name="Wilkins M.J."/>
            <person name="Karaoz U."/>
            <person name="Brodie E.L."/>
            <person name="Williams K.H."/>
            <person name="Hubbard S.S."/>
            <person name="Banfield J.F."/>
        </authorList>
    </citation>
    <scope>NUCLEOTIDE SEQUENCE [LARGE SCALE GENOMIC DNA]</scope>
</reference>
<sequence length="297" mass="34428">MWSAAKPLLIPEQDGLLLRELVRSPSTPQGIAQRARIILLAGEGMANLAIARKLTIGRPTVLLWRERFKGQGTAGILKIEEGRGRKKEIKAEIVEAIIYDTLYTKPLDSTHWSTRTLAKKHHVSHDFIKKVWHAHNLKPHLVKTFKLSNRHGTTSLFAALNILKGSVIGTCLKRHRHQEFIKFLNLIDGAVEKDLDIHCIVDNYSTHKHERVKLWLEKHPRFHFHFIPTSSSWLNLVERWFGEITRKRIRRATFRSVDELIHAIEEYIRINNQNPKPFVWTKTAEEIITKVKSVKLI</sequence>
<dbReference type="InterPro" id="IPR009057">
    <property type="entry name" value="Homeodomain-like_sf"/>
</dbReference>
<dbReference type="Gene3D" id="3.30.420.10">
    <property type="entry name" value="Ribonuclease H-like superfamily/Ribonuclease H"/>
    <property type="match status" value="1"/>
</dbReference>
<name>A0A1F5JD07_9BACT</name>
<organism evidence="2 3">
    <name type="scientific">Candidatus Daviesbacteria bacterium RIFCSPHIGHO2_02_FULL_39_12</name>
    <dbReference type="NCBI Taxonomy" id="1797770"/>
    <lineage>
        <taxon>Bacteria</taxon>
        <taxon>Candidatus Daviesiibacteriota</taxon>
    </lineage>
</organism>
<dbReference type="SUPFAM" id="SSF53098">
    <property type="entry name" value="Ribonuclease H-like"/>
    <property type="match status" value="1"/>
</dbReference>
<protein>
    <recommendedName>
        <fullName evidence="1">Tc1-like transposase DDE domain-containing protein</fullName>
    </recommendedName>
</protein>
<gene>
    <name evidence="2" type="ORF">A3C26_00545</name>
</gene>
<comment type="caution">
    <text evidence="2">The sequence shown here is derived from an EMBL/GenBank/DDBJ whole genome shotgun (WGS) entry which is preliminary data.</text>
</comment>
<dbReference type="AlphaFoldDB" id="A0A1F5JD07"/>
<dbReference type="Proteomes" id="UP000177042">
    <property type="component" value="Unassembled WGS sequence"/>
</dbReference>
<accession>A0A1F5JD07</accession>
<dbReference type="Pfam" id="PF13358">
    <property type="entry name" value="DDE_3"/>
    <property type="match status" value="1"/>
</dbReference>
<dbReference type="InterPro" id="IPR038717">
    <property type="entry name" value="Tc1-like_DDE_dom"/>
</dbReference>
<dbReference type="NCBIfam" id="NF033545">
    <property type="entry name" value="transpos_IS630"/>
    <property type="match status" value="1"/>
</dbReference>
<dbReference type="InterPro" id="IPR012337">
    <property type="entry name" value="RNaseH-like_sf"/>
</dbReference>
<dbReference type="InterPro" id="IPR047655">
    <property type="entry name" value="Transpos_IS630-like"/>
</dbReference>
<dbReference type="SUPFAM" id="SSF46689">
    <property type="entry name" value="Homeodomain-like"/>
    <property type="match status" value="1"/>
</dbReference>
<feature type="domain" description="Tc1-like transposase DDE" evidence="1">
    <location>
        <begin position="145"/>
        <end position="261"/>
    </location>
</feature>
<dbReference type="GO" id="GO:0003676">
    <property type="term" value="F:nucleic acid binding"/>
    <property type="evidence" value="ECO:0007669"/>
    <property type="project" value="InterPro"/>
</dbReference>
<proteinExistence type="predicted"/>
<dbReference type="EMBL" id="MFCX01000009">
    <property type="protein sequence ID" value="OGE26479.1"/>
    <property type="molecule type" value="Genomic_DNA"/>
</dbReference>
<dbReference type="Pfam" id="PF13384">
    <property type="entry name" value="HTH_23"/>
    <property type="match status" value="1"/>
</dbReference>
<evidence type="ECO:0000259" key="1">
    <source>
        <dbReference type="Pfam" id="PF13358"/>
    </source>
</evidence>
<evidence type="ECO:0000313" key="2">
    <source>
        <dbReference type="EMBL" id="OGE26479.1"/>
    </source>
</evidence>